<dbReference type="GO" id="GO:0004022">
    <property type="term" value="F:alcohol dehydrogenase (NAD+) activity"/>
    <property type="evidence" value="ECO:0007669"/>
    <property type="project" value="UniProtKB-EC"/>
</dbReference>
<dbReference type="InterPro" id="IPR011032">
    <property type="entry name" value="GroES-like_sf"/>
</dbReference>
<evidence type="ECO:0000256" key="5">
    <source>
        <dbReference type="ARBA" id="ARBA00022490"/>
    </source>
</evidence>
<sequence length="371" mass="40562">LAAVAWKAGQPLVIEEVEVAPPPAMEIYIKILFTSPIDVFAELVSRGQKPVFSWIFGHEAGRIVESIREGFTELAPGDHILPVFIRECKDCAHCKSEESNMSTLLRINTDIGVMIGDGLSRFLINGKPIYHFVRTSMFSKHTVVHVGCLAKPPKGPIHIVDALSIGIPTPIAAVLSLAKTATPESSVVAFGLGAINLAAVEGARITGASRTIGVDVNPRRFLEAKKSDVNEFVNPKDYQKSVQEVLAEMTDGGVDRSIECTGNIDAMILAFECVHDGWGVVVLVRVPHKDAISKTHPMNVLNEITLKGTFFGNCKLHSDLPVVVERYMNKELELEKFITHEVPFFRFPASLLPNKISMASGLRPVLVVHTK</sequence>
<evidence type="ECO:0000256" key="12">
    <source>
        <dbReference type="ARBA" id="ARBA00060764"/>
    </source>
</evidence>
<evidence type="ECO:0000256" key="3">
    <source>
        <dbReference type="ARBA" id="ARBA00011738"/>
    </source>
</evidence>
<dbReference type="FunFam" id="3.90.180.10:FF:000067">
    <property type="entry name" value="alcohol dehydrogenase 1-like isoform X1"/>
    <property type="match status" value="1"/>
</dbReference>
<proteinExistence type="inferred from homology"/>
<protein>
    <recommendedName>
        <fullName evidence="4">alcohol dehydrogenase</fullName>
        <ecNumber evidence="4">1.1.1.1</ecNumber>
    </recommendedName>
</protein>
<dbReference type="EC" id="1.1.1.1" evidence="4"/>
<evidence type="ECO:0000256" key="9">
    <source>
        <dbReference type="ARBA" id="ARBA00023027"/>
    </source>
</evidence>
<comment type="subunit">
    <text evidence="3">Homodimer.</text>
</comment>
<evidence type="ECO:0000313" key="16">
    <source>
        <dbReference type="RefSeq" id="XP_039144011.1"/>
    </source>
</evidence>
<evidence type="ECO:0000256" key="6">
    <source>
        <dbReference type="ARBA" id="ARBA00022723"/>
    </source>
</evidence>
<feature type="domain" description="Alcohol dehydrogenase-like C-terminal" evidence="13">
    <location>
        <begin position="195"/>
        <end position="325"/>
    </location>
</feature>
<dbReference type="GO" id="GO:0005829">
    <property type="term" value="C:cytosol"/>
    <property type="evidence" value="ECO:0007669"/>
    <property type="project" value="TreeGrafter"/>
</dbReference>
<evidence type="ECO:0000256" key="1">
    <source>
        <dbReference type="ARBA" id="ARBA00001947"/>
    </source>
</evidence>
<keyword evidence="7" id="KW-0862">Zinc</keyword>
<dbReference type="GeneID" id="120281185"/>
<dbReference type="RefSeq" id="XP_039144011.1">
    <property type="nucleotide sequence ID" value="XM_039288077.1"/>
</dbReference>
<reference evidence="16" key="1">
    <citation type="submission" date="2025-08" db="UniProtKB">
        <authorList>
            <consortium name="RefSeq"/>
        </authorList>
    </citation>
    <scope>IDENTIFICATION</scope>
</reference>
<evidence type="ECO:0000256" key="4">
    <source>
        <dbReference type="ARBA" id="ARBA00013190"/>
    </source>
</evidence>
<evidence type="ECO:0000256" key="2">
    <source>
        <dbReference type="ARBA" id="ARBA00004496"/>
    </source>
</evidence>
<dbReference type="Gene3D" id="3.90.180.10">
    <property type="entry name" value="Medium-chain alcohol dehydrogenases, catalytic domain"/>
    <property type="match status" value="1"/>
</dbReference>
<dbReference type="FunFam" id="3.40.50.720:FF:000003">
    <property type="entry name" value="S-(hydroxymethyl)glutathione dehydrogenase"/>
    <property type="match status" value="1"/>
</dbReference>
<dbReference type="Pfam" id="PF00107">
    <property type="entry name" value="ADH_zinc_N"/>
    <property type="match status" value="1"/>
</dbReference>
<comment type="cofactor">
    <cofactor evidence="1">
        <name>Zn(2+)</name>
        <dbReference type="ChEBI" id="CHEBI:29105"/>
    </cofactor>
</comment>
<keyword evidence="5" id="KW-0963">Cytoplasm</keyword>
<dbReference type="SUPFAM" id="SSF51735">
    <property type="entry name" value="NAD(P)-binding Rossmann-fold domains"/>
    <property type="match status" value="1"/>
</dbReference>
<keyword evidence="8" id="KW-0560">Oxidoreductase</keyword>
<feature type="domain" description="Alcohol dehydrogenase-like N-terminal" evidence="14">
    <location>
        <begin position="47"/>
        <end position="109"/>
    </location>
</feature>
<dbReference type="GO" id="GO:0046294">
    <property type="term" value="P:formaldehyde catabolic process"/>
    <property type="evidence" value="ECO:0007669"/>
    <property type="project" value="TreeGrafter"/>
</dbReference>
<evidence type="ECO:0000259" key="13">
    <source>
        <dbReference type="Pfam" id="PF00107"/>
    </source>
</evidence>
<keyword evidence="15" id="KW-1185">Reference proteome</keyword>
<evidence type="ECO:0000256" key="11">
    <source>
        <dbReference type="ARBA" id="ARBA00049243"/>
    </source>
</evidence>
<accession>A0AB40CVA8</accession>
<dbReference type="PANTHER" id="PTHR43880">
    <property type="entry name" value="ALCOHOL DEHYDROGENASE"/>
    <property type="match status" value="1"/>
</dbReference>
<evidence type="ECO:0000256" key="8">
    <source>
        <dbReference type="ARBA" id="ARBA00023002"/>
    </source>
</evidence>
<comment type="catalytic activity">
    <reaction evidence="10">
        <text>a secondary alcohol + NAD(+) = a ketone + NADH + H(+)</text>
        <dbReference type="Rhea" id="RHEA:10740"/>
        <dbReference type="ChEBI" id="CHEBI:15378"/>
        <dbReference type="ChEBI" id="CHEBI:17087"/>
        <dbReference type="ChEBI" id="CHEBI:35681"/>
        <dbReference type="ChEBI" id="CHEBI:57540"/>
        <dbReference type="ChEBI" id="CHEBI:57945"/>
        <dbReference type="EC" id="1.1.1.1"/>
    </reaction>
</comment>
<dbReference type="PANTHER" id="PTHR43880:SF40">
    <property type="entry name" value="ALCOHOL DEHYDROGENASE 2"/>
    <property type="match status" value="1"/>
</dbReference>
<keyword evidence="9" id="KW-0520">NAD</keyword>
<dbReference type="SUPFAM" id="SSF50129">
    <property type="entry name" value="GroES-like"/>
    <property type="match status" value="1"/>
</dbReference>
<comment type="subcellular location">
    <subcellularLocation>
        <location evidence="2">Cytoplasm</location>
    </subcellularLocation>
</comment>
<comment type="catalytic activity">
    <reaction evidence="11">
        <text>a primary alcohol + NAD(+) = an aldehyde + NADH + H(+)</text>
        <dbReference type="Rhea" id="RHEA:10736"/>
        <dbReference type="ChEBI" id="CHEBI:15378"/>
        <dbReference type="ChEBI" id="CHEBI:15734"/>
        <dbReference type="ChEBI" id="CHEBI:17478"/>
        <dbReference type="ChEBI" id="CHEBI:57540"/>
        <dbReference type="ChEBI" id="CHEBI:57945"/>
        <dbReference type="EC" id="1.1.1.1"/>
    </reaction>
</comment>
<feature type="non-terminal residue" evidence="16">
    <location>
        <position position="1"/>
    </location>
</feature>
<evidence type="ECO:0000256" key="7">
    <source>
        <dbReference type="ARBA" id="ARBA00022833"/>
    </source>
</evidence>
<evidence type="ECO:0000256" key="10">
    <source>
        <dbReference type="ARBA" id="ARBA00049164"/>
    </source>
</evidence>
<keyword evidence="6" id="KW-0479">Metal-binding</keyword>
<dbReference type="AlphaFoldDB" id="A0AB40CVA8"/>
<comment type="similarity">
    <text evidence="12">Belongs to the zinc-containing alcohol dehydrogenase family. Class-IV subfamily.</text>
</comment>
<dbReference type="InterPro" id="IPR036291">
    <property type="entry name" value="NAD(P)-bd_dom_sf"/>
</dbReference>
<gene>
    <name evidence="16" type="primary">LOC120281185</name>
</gene>
<dbReference type="GO" id="GO:0051903">
    <property type="term" value="F:S-(hydroxymethyl)glutathione dehydrogenase [NAD(P)+] activity"/>
    <property type="evidence" value="ECO:0007669"/>
    <property type="project" value="TreeGrafter"/>
</dbReference>
<dbReference type="GO" id="GO:0008270">
    <property type="term" value="F:zinc ion binding"/>
    <property type="evidence" value="ECO:0007669"/>
    <property type="project" value="TreeGrafter"/>
</dbReference>
<dbReference type="Gene3D" id="3.40.50.720">
    <property type="entry name" value="NAD(P)-binding Rossmann-like Domain"/>
    <property type="match status" value="1"/>
</dbReference>
<dbReference type="InterPro" id="IPR013149">
    <property type="entry name" value="ADH-like_C"/>
</dbReference>
<evidence type="ECO:0000313" key="15">
    <source>
        <dbReference type="Proteomes" id="UP001515500"/>
    </source>
</evidence>
<dbReference type="Proteomes" id="UP001515500">
    <property type="component" value="Chromosome 17"/>
</dbReference>
<organism evidence="15 16">
    <name type="scientific">Dioscorea cayennensis subsp. rotundata</name>
    <name type="common">White Guinea yam</name>
    <name type="synonym">Dioscorea rotundata</name>
    <dbReference type="NCBI Taxonomy" id="55577"/>
    <lineage>
        <taxon>Eukaryota</taxon>
        <taxon>Viridiplantae</taxon>
        <taxon>Streptophyta</taxon>
        <taxon>Embryophyta</taxon>
        <taxon>Tracheophyta</taxon>
        <taxon>Spermatophyta</taxon>
        <taxon>Magnoliopsida</taxon>
        <taxon>Liliopsida</taxon>
        <taxon>Dioscoreales</taxon>
        <taxon>Dioscoreaceae</taxon>
        <taxon>Dioscorea</taxon>
    </lineage>
</organism>
<name>A0AB40CVA8_DIOCR</name>
<evidence type="ECO:0000259" key="14">
    <source>
        <dbReference type="Pfam" id="PF08240"/>
    </source>
</evidence>
<dbReference type="InterPro" id="IPR013154">
    <property type="entry name" value="ADH-like_N"/>
</dbReference>
<dbReference type="Pfam" id="PF08240">
    <property type="entry name" value="ADH_N"/>
    <property type="match status" value="1"/>
</dbReference>